<dbReference type="SUPFAM" id="SSF63999">
    <property type="entry name" value="Thiamin pyrophosphokinase, catalytic domain"/>
    <property type="match status" value="1"/>
</dbReference>
<dbReference type="RefSeq" id="WP_055257199.1">
    <property type="nucleotide sequence ID" value="NZ_CABIXL010000001.1"/>
</dbReference>
<comment type="caution">
    <text evidence="7">The sequence shown here is derived from an EMBL/GenBank/DDBJ whole genome shotgun (WGS) entry which is preliminary data.</text>
</comment>
<dbReference type="Pfam" id="PF04265">
    <property type="entry name" value="TPK_B1_binding"/>
    <property type="match status" value="1"/>
</dbReference>
<dbReference type="GO" id="GO:0004788">
    <property type="term" value="F:thiamine diphosphokinase activity"/>
    <property type="evidence" value="ECO:0007669"/>
    <property type="project" value="UniProtKB-EC"/>
</dbReference>
<dbReference type="InterPro" id="IPR036371">
    <property type="entry name" value="TPK_B1-bd_sf"/>
</dbReference>
<dbReference type="PANTHER" id="PTHR41299:SF1">
    <property type="entry name" value="THIAMINE PYROPHOSPHOKINASE"/>
    <property type="match status" value="1"/>
</dbReference>
<organism evidence="7 8">
    <name type="scientific">Sarcina ventriculi</name>
    <name type="common">Clostridium ventriculi</name>
    <dbReference type="NCBI Taxonomy" id="1267"/>
    <lineage>
        <taxon>Bacteria</taxon>
        <taxon>Bacillati</taxon>
        <taxon>Bacillota</taxon>
        <taxon>Clostridia</taxon>
        <taxon>Eubacteriales</taxon>
        <taxon>Clostridiaceae</taxon>
        <taxon>Sarcina</taxon>
    </lineage>
</organism>
<dbReference type="SMART" id="SM00983">
    <property type="entry name" value="TPK_B1_binding"/>
    <property type="match status" value="1"/>
</dbReference>
<gene>
    <name evidence="7" type="primary">thiN</name>
    <name evidence="7" type="ORF">ERS852473_00306</name>
</gene>
<dbReference type="CDD" id="cd07995">
    <property type="entry name" value="TPK"/>
    <property type="match status" value="1"/>
</dbReference>
<evidence type="ECO:0000256" key="3">
    <source>
        <dbReference type="ARBA" id="ARBA00022777"/>
    </source>
</evidence>
<proteinExistence type="predicted"/>
<dbReference type="Pfam" id="PF04263">
    <property type="entry name" value="TPK_catalytic"/>
    <property type="match status" value="1"/>
</dbReference>
<protein>
    <recommendedName>
        <fullName evidence="5">Thiamine diphosphokinase</fullName>
        <ecNumber evidence="5">2.7.6.2</ecNumber>
    </recommendedName>
</protein>
<evidence type="ECO:0000256" key="5">
    <source>
        <dbReference type="NCBIfam" id="TIGR01378"/>
    </source>
</evidence>
<accession>A0ABP2AM69</accession>
<dbReference type="InterPro" id="IPR007373">
    <property type="entry name" value="Thiamin_PyroPKinase_B1-bd"/>
</dbReference>
<evidence type="ECO:0000256" key="4">
    <source>
        <dbReference type="ARBA" id="ARBA00022840"/>
    </source>
</evidence>
<dbReference type="InterPro" id="IPR036759">
    <property type="entry name" value="TPK_catalytic_sf"/>
</dbReference>
<dbReference type="EMBL" id="CYZR01000001">
    <property type="protein sequence ID" value="CUN48826.1"/>
    <property type="molecule type" value="Genomic_DNA"/>
</dbReference>
<dbReference type="InterPro" id="IPR007371">
    <property type="entry name" value="TPK_catalytic"/>
</dbReference>
<sequence>MKVLIVSGGNPPKKDIFLEEMKSSDILIGADRGCETYFKYGFVPHYALGDFDSIDDFYKDKLEGINVLKFNSEKDNTDSEIALLKAIELKADKICILGVTGTRLDHVLGNLGLLNIALKNNIECYIRDSNNLILLTNKDIVLEDKGYKYISFQAFGNDVEGFSIIGAKYEVENNILSFGEGKFISNEFLDNKKINIKFKKGKILIIYSKD</sequence>
<dbReference type="NCBIfam" id="TIGR01378">
    <property type="entry name" value="thi_PPkinase"/>
    <property type="match status" value="1"/>
</dbReference>
<keyword evidence="2" id="KW-0547">Nucleotide-binding</keyword>
<evidence type="ECO:0000259" key="6">
    <source>
        <dbReference type="SMART" id="SM00983"/>
    </source>
</evidence>
<evidence type="ECO:0000256" key="2">
    <source>
        <dbReference type="ARBA" id="ARBA00022741"/>
    </source>
</evidence>
<name>A0ABP2AM69_SARVE</name>
<reference evidence="7 8" key="1">
    <citation type="submission" date="2015-09" db="EMBL/GenBank/DDBJ databases">
        <authorList>
            <consortium name="Pathogen Informatics"/>
            <person name="Wu L."/>
            <person name="Ma J."/>
        </authorList>
    </citation>
    <scope>NUCLEOTIDE SEQUENCE [LARGE SCALE GENOMIC DNA]</scope>
    <source>
        <strain evidence="7 8">2789STDY5834858</strain>
    </source>
</reference>
<dbReference type="InterPro" id="IPR006282">
    <property type="entry name" value="Thi_PPkinase"/>
</dbReference>
<dbReference type="EC" id="2.7.6.2" evidence="5"/>
<evidence type="ECO:0000256" key="1">
    <source>
        <dbReference type="ARBA" id="ARBA00022679"/>
    </source>
</evidence>
<evidence type="ECO:0000313" key="7">
    <source>
        <dbReference type="EMBL" id="CUN48826.1"/>
    </source>
</evidence>
<dbReference type="Gene3D" id="3.40.50.10240">
    <property type="entry name" value="Thiamin pyrophosphokinase, catalytic domain"/>
    <property type="match status" value="1"/>
</dbReference>
<keyword evidence="8" id="KW-1185">Reference proteome</keyword>
<dbReference type="InterPro" id="IPR053149">
    <property type="entry name" value="TPK"/>
</dbReference>
<feature type="domain" description="Thiamin pyrophosphokinase thiamin-binding" evidence="6">
    <location>
        <begin position="136"/>
        <end position="204"/>
    </location>
</feature>
<keyword evidence="1 7" id="KW-0808">Transferase</keyword>
<dbReference type="SUPFAM" id="SSF63862">
    <property type="entry name" value="Thiamin pyrophosphokinase, substrate-binding domain"/>
    <property type="match status" value="1"/>
</dbReference>
<keyword evidence="4" id="KW-0067">ATP-binding</keyword>
<keyword evidence="3" id="KW-0418">Kinase</keyword>
<dbReference type="Proteomes" id="UP000095488">
    <property type="component" value="Unassembled WGS sequence"/>
</dbReference>
<evidence type="ECO:0000313" key="8">
    <source>
        <dbReference type="Proteomes" id="UP000095488"/>
    </source>
</evidence>
<dbReference type="PANTHER" id="PTHR41299">
    <property type="entry name" value="THIAMINE PYROPHOSPHOKINASE"/>
    <property type="match status" value="1"/>
</dbReference>